<dbReference type="AlphaFoldDB" id="A0A7J8MV98"/>
<gene>
    <name evidence="1" type="ORF">Golob_006112</name>
</gene>
<comment type="caution">
    <text evidence="1">The sequence shown here is derived from an EMBL/GenBank/DDBJ whole genome shotgun (WGS) entry which is preliminary data.</text>
</comment>
<proteinExistence type="predicted"/>
<name>A0A7J8MV98_9ROSI</name>
<dbReference type="Proteomes" id="UP000593572">
    <property type="component" value="Unassembled WGS sequence"/>
</dbReference>
<keyword evidence="2" id="KW-1185">Reference proteome</keyword>
<dbReference type="EMBL" id="JABEZX010000010">
    <property type="protein sequence ID" value="MBA0568633.1"/>
    <property type="molecule type" value="Genomic_DNA"/>
</dbReference>
<evidence type="ECO:0000313" key="1">
    <source>
        <dbReference type="EMBL" id="MBA0568633.1"/>
    </source>
</evidence>
<protein>
    <submittedName>
        <fullName evidence="1">Uncharacterized protein</fullName>
    </submittedName>
</protein>
<accession>A0A7J8MV98</accession>
<evidence type="ECO:0000313" key="2">
    <source>
        <dbReference type="Proteomes" id="UP000593572"/>
    </source>
</evidence>
<sequence>MGTPICLTLEEFDNFFHLPSGGSFDEKGHFGPSLFIQSGSISELNLYDRVLHLILT</sequence>
<organism evidence="1 2">
    <name type="scientific">Gossypium lobatum</name>
    <dbReference type="NCBI Taxonomy" id="34289"/>
    <lineage>
        <taxon>Eukaryota</taxon>
        <taxon>Viridiplantae</taxon>
        <taxon>Streptophyta</taxon>
        <taxon>Embryophyta</taxon>
        <taxon>Tracheophyta</taxon>
        <taxon>Spermatophyta</taxon>
        <taxon>Magnoliopsida</taxon>
        <taxon>eudicotyledons</taxon>
        <taxon>Gunneridae</taxon>
        <taxon>Pentapetalae</taxon>
        <taxon>rosids</taxon>
        <taxon>malvids</taxon>
        <taxon>Malvales</taxon>
        <taxon>Malvaceae</taxon>
        <taxon>Malvoideae</taxon>
        <taxon>Gossypium</taxon>
    </lineage>
</organism>
<reference evidence="1 2" key="1">
    <citation type="journal article" date="2019" name="Genome Biol. Evol.">
        <title>Insights into the evolution of the New World diploid cottons (Gossypium, subgenus Houzingenia) based on genome sequencing.</title>
        <authorList>
            <person name="Grover C.E."/>
            <person name="Arick M.A. 2nd"/>
            <person name="Thrash A."/>
            <person name="Conover J.L."/>
            <person name="Sanders W.S."/>
            <person name="Peterson D.G."/>
            <person name="Frelichowski J.E."/>
            <person name="Scheffler J.A."/>
            <person name="Scheffler B.E."/>
            <person name="Wendel J.F."/>
        </authorList>
    </citation>
    <scope>NUCLEOTIDE SEQUENCE [LARGE SCALE GENOMIC DNA]</scope>
    <source>
        <strain evidence="1">157</strain>
        <tissue evidence="1">Leaf</tissue>
    </source>
</reference>